<dbReference type="Proteomes" id="UP000218231">
    <property type="component" value="Unassembled WGS sequence"/>
</dbReference>
<dbReference type="EMBL" id="LIAE01006986">
    <property type="protein sequence ID" value="PAV83180.1"/>
    <property type="molecule type" value="Genomic_DNA"/>
</dbReference>
<organism evidence="1 2">
    <name type="scientific">Diploscapter pachys</name>
    <dbReference type="NCBI Taxonomy" id="2018661"/>
    <lineage>
        <taxon>Eukaryota</taxon>
        <taxon>Metazoa</taxon>
        <taxon>Ecdysozoa</taxon>
        <taxon>Nematoda</taxon>
        <taxon>Chromadorea</taxon>
        <taxon>Rhabditida</taxon>
        <taxon>Rhabditina</taxon>
        <taxon>Rhabditomorpha</taxon>
        <taxon>Rhabditoidea</taxon>
        <taxon>Rhabditidae</taxon>
        <taxon>Diploscapter</taxon>
    </lineage>
</organism>
<keyword evidence="2" id="KW-1185">Reference proteome</keyword>
<gene>
    <name evidence="1" type="ORF">WR25_09063</name>
</gene>
<reference evidence="1 2" key="1">
    <citation type="journal article" date="2017" name="Curr. Biol.">
        <title>Genome architecture and evolution of a unichromosomal asexual nematode.</title>
        <authorList>
            <person name="Fradin H."/>
            <person name="Zegar C."/>
            <person name="Gutwein M."/>
            <person name="Lucas J."/>
            <person name="Kovtun M."/>
            <person name="Corcoran D."/>
            <person name="Baugh L.R."/>
            <person name="Kiontke K."/>
            <person name="Gunsalus K."/>
            <person name="Fitch D.H."/>
            <person name="Piano F."/>
        </authorList>
    </citation>
    <scope>NUCLEOTIDE SEQUENCE [LARGE SCALE GENOMIC DNA]</scope>
    <source>
        <strain evidence="1">PF1309</strain>
    </source>
</reference>
<evidence type="ECO:0000313" key="2">
    <source>
        <dbReference type="Proteomes" id="UP000218231"/>
    </source>
</evidence>
<dbReference type="AlphaFoldDB" id="A0A2A2LAG8"/>
<evidence type="ECO:0000313" key="1">
    <source>
        <dbReference type="EMBL" id="PAV83180.1"/>
    </source>
</evidence>
<sequence>MTNGNAECIAVPSRDVKCPEMVIKTNCGDDSSKLLDCMNDWMTENEEMKMRVESRKQRKHGLDQVMCFQITTGKGKDMQTGHKNEHEMEGGVRVKDRLRFVKLEGNQRALAKAGINQIRKWTVDRKLFQK</sequence>
<accession>A0A2A2LAG8</accession>
<protein>
    <submittedName>
        <fullName evidence="1">Uncharacterized protein</fullName>
    </submittedName>
</protein>
<proteinExistence type="predicted"/>
<name>A0A2A2LAG8_9BILA</name>
<comment type="caution">
    <text evidence="1">The sequence shown here is derived from an EMBL/GenBank/DDBJ whole genome shotgun (WGS) entry which is preliminary data.</text>
</comment>